<dbReference type="KEGG" id="clec:106663740"/>
<evidence type="ECO:0000313" key="4">
    <source>
        <dbReference type="EnsemblMetazoa" id="XP_014244301.1"/>
    </source>
</evidence>
<evidence type="ECO:0000259" key="3">
    <source>
        <dbReference type="PROSITE" id="PS51339"/>
    </source>
</evidence>
<dbReference type="SUPFAM" id="SSF52799">
    <property type="entry name" value="(Phosphotyrosine protein) phosphatases II"/>
    <property type="match status" value="1"/>
</dbReference>
<dbReference type="Pfam" id="PF21098">
    <property type="entry name" value="PH-GRAM_MTMR6-like"/>
    <property type="match status" value="1"/>
</dbReference>
<dbReference type="InterPro" id="IPR011993">
    <property type="entry name" value="PH-like_dom_sf"/>
</dbReference>
<accession>A0A8I6RI31</accession>
<dbReference type="EnsemblMetazoa" id="XM_014388815.2">
    <property type="protein sequence ID" value="XP_014244301.1"/>
    <property type="gene ID" value="LOC106663740"/>
</dbReference>
<protein>
    <recommendedName>
        <fullName evidence="3">Myotubularin phosphatase domain-containing protein</fullName>
    </recommendedName>
</protein>
<sequence>MEFADMIRIPKLDGVVMVAPCLKPIEGTLCITGHHMIFSARTEGVDELWLLHENVDALESRPAGQQKERKIPGGTIVIKCKDLRIIYLNISSSDQHYYDVLSSLEILSGLENPTLKYPFFFRPMYKILEDGWTAFIPEVEFTKILKHDEWRITTVNSDYSVCPSYPKTVAVPKCIDDETILAAARFREGGRFPVLSYRHEGGGVLIRSSQPLLGPTNKRSREDEKLINSVIPSGKRGFIVDTRTLTRAQTAKSRGGGFEMEMHYLQWKRIHTPIDKYQNVLEKLTKLVEACNDVSISSDKWLSKLDSSGWLTHVRDTLNCACQVAQILDQEGASVLVHGAEGMDATLIVTSLTQVILNPDCRTVRGFEAVIEREWLQGGYPFAKRHAHSCYSPMAIRTKQEAPTFLLFLDCVYQIHHQFPCSFEFSTEFLVLLFEHSYASQFGTFLGNNELEREQLKVSQTTTSLWSHINQLDILPSVLNPLYEPNNTVIWPSVAPMSLELWAGVFLRWVMDRSAEKEFWTAISALKEKEKDLRHQAVKLRRKLADLERELLNKDDLLEQGNTLDIKH</sequence>
<dbReference type="GO" id="GO:0005737">
    <property type="term" value="C:cytoplasm"/>
    <property type="evidence" value="ECO:0007669"/>
    <property type="project" value="TreeGrafter"/>
</dbReference>
<dbReference type="AlphaFoldDB" id="A0A8I6RI31"/>
<dbReference type="InterPro" id="IPR048994">
    <property type="entry name" value="PH-GRAM_MTMR6-9"/>
</dbReference>
<name>A0A8I6RI31_CIMLE</name>
<evidence type="ECO:0000313" key="5">
    <source>
        <dbReference type="Proteomes" id="UP000494040"/>
    </source>
</evidence>
<dbReference type="Gene3D" id="2.30.29.30">
    <property type="entry name" value="Pleckstrin-homology domain (PH domain)/Phosphotyrosine-binding domain (PTB)"/>
    <property type="match status" value="1"/>
</dbReference>
<organism evidence="4 5">
    <name type="scientific">Cimex lectularius</name>
    <name type="common">Bed bug</name>
    <name type="synonym">Acanthia lectularia</name>
    <dbReference type="NCBI Taxonomy" id="79782"/>
    <lineage>
        <taxon>Eukaryota</taxon>
        <taxon>Metazoa</taxon>
        <taxon>Ecdysozoa</taxon>
        <taxon>Arthropoda</taxon>
        <taxon>Hexapoda</taxon>
        <taxon>Insecta</taxon>
        <taxon>Pterygota</taxon>
        <taxon>Neoptera</taxon>
        <taxon>Paraneoptera</taxon>
        <taxon>Hemiptera</taxon>
        <taxon>Heteroptera</taxon>
        <taxon>Panheteroptera</taxon>
        <taxon>Cimicomorpha</taxon>
        <taxon>Cimicidae</taxon>
        <taxon>Cimex</taxon>
    </lineage>
</organism>
<feature type="coiled-coil region" evidence="2">
    <location>
        <begin position="523"/>
        <end position="557"/>
    </location>
</feature>
<evidence type="ECO:0000256" key="1">
    <source>
        <dbReference type="ARBA" id="ARBA00007471"/>
    </source>
</evidence>
<comment type="similarity">
    <text evidence="1">Belongs to the protein-tyrosine phosphatase family. Non-receptor class myotubularin subfamily.</text>
</comment>
<dbReference type="OrthoDB" id="271628at2759"/>
<dbReference type="PROSITE" id="PS51339">
    <property type="entry name" value="PPASE_MYOTUBULARIN"/>
    <property type="match status" value="1"/>
</dbReference>
<proteinExistence type="inferred from homology"/>
<dbReference type="SUPFAM" id="SSF50729">
    <property type="entry name" value="PH domain-like"/>
    <property type="match status" value="1"/>
</dbReference>
<dbReference type="CDD" id="cd14536">
    <property type="entry name" value="PTP-MTMR9"/>
    <property type="match status" value="1"/>
</dbReference>
<keyword evidence="2" id="KW-0175">Coiled coil</keyword>
<keyword evidence="5" id="KW-1185">Reference proteome</keyword>
<dbReference type="InterPro" id="IPR010569">
    <property type="entry name" value="Myotubularin-like_Pase_dom"/>
</dbReference>
<dbReference type="GO" id="GO:0019903">
    <property type="term" value="F:protein phosphatase binding"/>
    <property type="evidence" value="ECO:0007669"/>
    <property type="project" value="TreeGrafter"/>
</dbReference>
<dbReference type="InterPro" id="IPR029021">
    <property type="entry name" value="Prot-tyrosine_phosphatase-like"/>
</dbReference>
<gene>
    <name evidence="4" type="primary">106663740</name>
</gene>
<dbReference type="GO" id="GO:0046856">
    <property type="term" value="P:phosphatidylinositol dephosphorylation"/>
    <property type="evidence" value="ECO:0007669"/>
    <property type="project" value="TreeGrafter"/>
</dbReference>
<dbReference type="PANTHER" id="PTHR10807">
    <property type="entry name" value="MYOTUBULARIN-RELATED"/>
    <property type="match status" value="1"/>
</dbReference>
<dbReference type="GO" id="GO:0010507">
    <property type="term" value="P:negative regulation of autophagy"/>
    <property type="evidence" value="ECO:0007669"/>
    <property type="project" value="TreeGrafter"/>
</dbReference>
<reference evidence="4" key="1">
    <citation type="submission" date="2022-01" db="UniProtKB">
        <authorList>
            <consortium name="EnsemblMetazoa"/>
        </authorList>
    </citation>
    <scope>IDENTIFICATION</scope>
</reference>
<dbReference type="OMA" id="IEREWIC"/>
<dbReference type="Proteomes" id="UP000494040">
    <property type="component" value="Unassembled WGS sequence"/>
</dbReference>
<feature type="domain" description="Myotubularin phosphatase" evidence="3">
    <location>
        <begin position="131"/>
        <end position="506"/>
    </location>
</feature>
<dbReference type="InterPro" id="IPR030564">
    <property type="entry name" value="Myotubularin"/>
</dbReference>
<dbReference type="Pfam" id="PF06602">
    <property type="entry name" value="Myotub-related"/>
    <property type="match status" value="1"/>
</dbReference>
<dbReference type="PANTHER" id="PTHR10807:SF73">
    <property type="entry name" value="LD06050P"/>
    <property type="match status" value="1"/>
</dbReference>
<evidence type="ECO:0000256" key="2">
    <source>
        <dbReference type="SAM" id="Coils"/>
    </source>
</evidence>